<reference evidence="1 2" key="1">
    <citation type="submission" date="2018-10" db="EMBL/GenBank/DDBJ databases">
        <title>Draft genome sequence of the microsporidian Tubulinosema ratisbonensis.</title>
        <authorList>
            <person name="Polonais V."/>
            <person name="Peyretaillade E."/>
            <person name="Niehus S."/>
            <person name="Wawrzyniak I."/>
            <person name="Franchet A."/>
            <person name="Gaspin C."/>
            <person name="Reichstadt M."/>
            <person name="Belser C."/>
            <person name="Labadie K."/>
            <person name="Delbac F."/>
            <person name="Ferrandon D."/>
        </authorList>
    </citation>
    <scope>NUCLEOTIDE SEQUENCE [LARGE SCALE GENOMIC DNA]</scope>
    <source>
        <strain evidence="1 2">Franzen</strain>
    </source>
</reference>
<evidence type="ECO:0000313" key="1">
    <source>
        <dbReference type="EMBL" id="RVD92574.1"/>
    </source>
</evidence>
<proteinExistence type="predicted"/>
<comment type="caution">
    <text evidence="1">The sequence shown here is derived from an EMBL/GenBank/DDBJ whole genome shotgun (WGS) entry which is preliminary data.</text>
</comment>
<sequence>MIIYILVYLLHIRCSEEQFKEKDFDPKHLSCKMPKLMHSIPNNDSKIQKRSESSSSEDNFILKHKIRVPKNVIPSIVEFYNGSRGSSALENPPHDIQKEPNLSLEEPLDLSMKSRRVKTPENFDNSPNKETNLFKSPLFSSSWIQKNQVDENNSTVLSRFTPLEGVNIESKVDQPKNCACKRSSNFTNQQSKNLQLLIQTNEKVKANIPYYALLSSDVPSTRDLILNSCNTSKIKFTSNMNLEHSKIFDFLGQLKDPILIQSLVPSQSIMTGRGRNDIITFLNRFTLTLPLKINYSEVIHKLEMLYMVSIVNLVCVCNGVNREKCSYFKDVNETRNFYNLIFNFLILEKLDLRNKKNSFAEISNQALPHFMNYISEYNEYIKQYFSQSDNIFNDKTKKYYLPIITRLRQLCIFSFSTESINFFKASFSSKLNLESITIFVKLYQKIIETEEFRIINLMIPELEEVLGYLLSCNLTFRNLRTVHFIISFIFCKFLFLEKNIANEIKENMSNHTETYLDSPLLKSFVTSVQTLLLTVFTARIGGFRKVQTFLVLLSKNFLSYISVRNVYRKDFKSHFFINFIEDQNFSLENLEDIVEFYQGSMSKWFLQLNASSFPDFENGKDFKHNLISILKPEYEQGIEFIFVKVKEKVSKVKEYFLRTK</sequence>
<accession>A0A437AN25</accession>
<name>A0A437AN25_9MICR</name>
<organism evidence="1 2">
    <name type="scientific">Tubulinosema ratisbonensis</name>
    <dbReference type="NCBI Taxonomy" id="291195"/>
    <lineage>
        <taxon>Eukaryota</taxon>
        <taxon>Fungi</taxon>
        <taxon>Fungi incertae sedis</taxon>
        <taxon>Microsporidia</taxon>
        <taxon>Tubulinosematoidea</taxon>
        <taxon>Tubulinosematidae</taxon>
        <taxon>Tubulinosema</taxon>
    </lineage>
</organism>
<keyword evidence="2" id="KW-1185">Reference proteome</keyword>
<dbReference type="Proteomes" id="UP000282876">
    <property type="component" value="Unassembled WGS sequence"/>
</dbReference>
<dbReference type="EMBL" id="RCSS01000186">
    <property type="protein sequence ID" value="RVD92574.1"/>
    <property type="molecule type" value="Genomic_DNA"/>
</dbReference>
<gene>
    <name evidence="1" type="ORF">TUBRATIS_009130</name>
</gene>
<evidence type="ECO:0000313" key="2">
    <source>
        <dbReference type="Proteomes" id="UP000282876"/>
    </source>
</evidence>
<dbReference type="VEuPathDB" id="MicrosporidiaDB:TUBRATIS_009130"/>
<dbReference type="AlphaFoldDB" id="A0A437AN25"/>
<protein>
    <submittedName>
        <fullName evidence="1">Uncharacterized protein</fullName>
    </submittedName>
</protein>